<evidence type="ECO:0000259" key="12">
    <source>
        <dbReference type="Pfam" id="PF24807"/>
    </source>
</evidence>
<keyword evidence="7" id="KW-0131">Cell cycle</keyword>
<dbReference type="InterPro" id="IPR033010">
    <property type="entry name" value="Cdc20/Fizzy"/>
</dbReference>
<evidence type="ECO:0000256" key="10">
    <source>
        <dbReference type="PROSITE-ProRule" id="PRU00221"/>
    </source>
</evidence>
<keyword evidence="4" id="KW-0132">Cell division</keyword>
<dbReference type="GO" id="GO:1905786">
    <property type="term" value="P:positive regulation of anaphase-promoting complex-dependent catabolic process"/>
    <property type="evidence" value="ECO:0007669"/>
    <property type="project" value="TreeGrafter"/>
</dbReference>
<sequence>MFSPDYEKRILKHCSPVARNLFKSPGSALDRFIPSRSNNNWQTTFASPTKTNESPTQTNKKQRDCSESARDSLAYSCLLKNELLGTAIEDVKTMSEDKSGCLTNSNKGLFNYQSPSKYEINEQCPYSLSPVSIKSQKLLRSPRKATRKISRIPFKVLDAPELQDDFYLNLVDWSAQNVLAVGLGSCVYLWSACTSQVTRLCDLSADDSNTVTSVSWSERGHQLAVGTHKGYVTVWDVSANKQLNKLTGHSARVGALAWNGDILSSGSRDRLIMQRDTRTPAQMSERRLVGHRQEVCGLKWSPDNQYLASGGNDNRLYVWNQHSLSPVQSYSEHQAAVKAIAWSPHHHGLLASGGGTADRCIRFWNTLTGQPMQSVDTGSQVCNLAWSKHSSELVSTHGYSQNQILVWKYPSLTQVAKLTGHSYRVLYLALSPDGEAIVTGAGDETLRFWNVFSKARSQKENKSVLNLFTNIR</sequence>
<dbReference type="EMBL" id="UFQT01000095">
    <property type="protein sequence ID" value="SSX19702.1"/>
    <property type="molecule type" value="Genomic_DNA"/>
</dbReference>
<dbReference type="SMART" id="SM00320">
    <property type="entry name" value="WD40"/>
    <property type="match status" value="7"/>
</dbReference>
<gene>
    <name evidence="13" type="primary">CSON015295</name>
</gene>
<feature type="repeat" description="WD" evidence="10">
    <location>
        <begin position="288"/>
        <end position="329"/>
    </location>
</feature>
<keyword evidence="6" id="KW-0498">Mitosis</keyword>
<dbReference type="GO" id="GO:0031145">
    <property type="term" value="P:anaphase-promoting complex-dependent catabolic process"/>
    <property type="evidence" value="ECO:0007669"/>
    <property type="project" value="TreeGrafter"/>
</dbReference>
<dbReference type="GO" id="GO:0051301">
    <property type="term" value="P:cell division"/>
    <property type="evidence" value="ECO:0007669"/>
    <property type="project" value="UniProtKB-KW"/>
</dbReference>
<keyword evidence="3 10" id="KW-0853">WD repeat</keyword>
<dbReference type="GO" id="GO:0005680">
    <property type="term" value="C:anaphase-promoting complex"/>
    <property type="evidence" value="ECO:0007669"/>
    <property type="project" value="TreeGrafter"/>
</dbReference>
<dbReference type="PROSITE" id="PS50082">
    <property type="entry name" value="WD_REPEATS_2"/>
    <property type="match status" value="3"/>
</dbReference>
<dbReference type="PANTHER" id="PTHR19918">
    <property type="entry name" value="CELL DIVISION CYCLE 20 CDC20 FIZZY -RELATED"/>
    <property type="match status" value="1"/>
</dbReference>
<name>A0A336LNN7_CULSO</name>
<feature type="domain" description="CDC20/Fizzy WD40" evidence="12">
    <location>
        <begin position="157"/>
        <end position="449"/>
    </location>
</feature>
<dbReference type="Gene3D" id="2.130.10.10">
    <property type="entry name" value="YVTN repeat-like/Quinoprotein amine dehydrogenase"/>
    <property type="match status" value="1"/>
</dbReference>
<dbReference type="InterPro" id="IPR001680">
    <property type="entry name" value="WD40_rpt"/>
</dbReference>
<dbReference type="FunFam" id="2.130.10.10:FF:000025">
    <property type="entry name" value="FIZZY-related 2 isoform 1"/>
    <property type="match status" value="1"/>
</dbReference>
<dbReference type="InterPro" id="IPR015943">
    <property type="entry name" value="WD40/YVTN_repeat-like_dom_sf"/>
</dbReference>
<dbReference type="InterPro" id="IPR056150">
    <property type="entry name" value="WD40_CDC20-Fz"/>
</dbReference>
<dbReference type="GO" id="GO:1990757">
    <property type="term" value="F:ubiquitin ligase activator activity"/>
    <property type="evidence" value="ECO:0007669"/>
    <property type="project" value="TreeGrafter"/>
</dbReference>
<dbReference type="PROSITE" id="PS00678">
    <property type="entry name" value="WD_REPEATS_1"/>
    <property type="match status" value="1"/>
</dbReference>
<dbReference type="PROSITE" id="PS50294">
    <property type="entry name" value="WD_REPEATS_REGION"/>
    <property type="match status" value="2"/>
</dbReference>
<evidence type="ECO:0000256" key="3">
    <source>
        <dbReference type="ARBA" id="ARBA00022574"/>
    </source>
</evidence>
<protein>
    <recommendedName>
        <fullName evidence="8">Fizzy-related protein homolog</fullName>
    </recommendedName>
    <alternativeName>
        <fullName evidence="9">Cdh1/Hct1 homolog</fullName>
    </alternativeName>
</protein>
<dbReference type="AlphaFoldDB" id="A0A336LNN7"/>
<keyword evidence="5" id="KW-0677">Repeat</keyword>
<feature type="repeat" description="WD" evidence="10">
    <location>
        <begin position="204"/>
        <end position="245"/>
    </location>
</feature>
<evidence type="ECO:0000256" key="7">
    <source>
        <dbReference type="ARBA" id="ARBA00023306"/>
    </source>
</evidence>
<dbReference type="OMA" id="FHHEYEK"/>
<comment type="pathway">
    <text evidence="1">Protein modification; protein ubiquitination.</text>
</comment>
<evidence type="ECO:0000256" key="4">
    <source>
        <dbReference type="ARBA" id="ARBA00022618"/>
    </source>
</evidence>
<feature type="region of interest" description="Disordered" evidence="11">
    <location>
        <begin position="33"/>
        <end position="67"/>
    </location>
</feature>
<feature type="repeat" description="WD" evidence="10">
    <location>
        <begin position="418"/>
        <end position="459"/>
    </location>
</feature>
<dbReference type="PANTHER" id="PTHR19918:SF1">
    <property type="entry name" value="FIZZY-RELATED PROTEIN HOMOLOG"/>
    <property type="match status" value="1"/>
</dbReference>
<dbReference type="SUPFAM" id="SSF50978">
    <property type="entry name" value="WD40 repeat-like"/>
    <property type="match status" value="1"/>
</dbReference>
<dbReference type="InterPro" id="IPR019775">
    <property type="entry name" value="WD40_repeat_CS"/>
</dbReference>
<evidence type="ECO:0000256" key="9">
    <source>
        <dbReference type="ARBA" id="ARBA00081406"/>
    </source>
</evidence>
<comment type="similarity">
    <text evidence="2">Belongs to the WD repeat CDC20/Fizzy family.</text>
</comment>
<evidence type="ECO:0000256" key="6">
    <source>
        <dbReference type="ARBA" id="ARBA00022776"/>
    </source>
</evidence>
<dbReference type="GO" id="GO:0010997">
    <property type="term" value="F:anaphase-promoting complex binding"/>
    <property type="evidence" value="ECO:0007669"/>
    <property type="project" value="InterPro"/>
</dbReference>
<accession>A0A336LNN7</accession>
<reference evidence="13" key="1">
    <citation type="submission" date="2018-07" db="EMBL/GenBank/DDBJ databases">
        <authorList>
            <person name="Quirk P.G."/>
            <person name="Krulwich T.A."/>
        </authorList>
    </citation>
    <scope>NUCLEOTIDE SEQUENCE</scope>
</reference>
<dbReference type="CDD" id="cd00200">
    <property type="entry name" value="WD40"/>
    <property type="match status" value="1"/>
</dbReference>
<evidence type="ECO:0000256" key="5">
    <source>
        <dbReference type="ARBA" id="ARBA00022737"/>
    </source>
</evidence>
<feature type="compositionally biased region" description="Polar residues" evidence="11">
    <location>
        <begin position="35"/>
        <end position="59"/>
    </location>
</feature>
<evidence type="ECO:0000313" key="13">
    <source>
        <dbReference type="EMBL" id="SSX19702.1"/>
    </source>
</evidence>
<dbReference type="VEuPathDB" id="VectorBase:CSON015295"/>
<evidence type="ECO:0000256" key="2">
    <source>
        <dbReference type="ARBA" id="ARBA00006445"/>
    </source>
</evidence>
<dbReference type="Pfam" id="PF24807">
    <property type="entry name" value="WD40_CDC20-Fz"/>
    <property type="match status" value="1"/>
</dbReference>
<evidence type="ECO:0000256" key="11">
    <source>
        <dbReference type="SAM" id="MobiDB-lite"/>
    </source>
</evidence>
<dbReference type="InterPro" id="IPR036322">
    <property type="entry name" value="WD40_repeat_dom_sf"/>
</dbReference>
<evidence type="ECO:0000256" key="1">
    <source>
        <dbReference type="ARBA" id="ARBA00004906"/>
    </source>
</evidence>
<proteinExistence type="inferred from homology"/>
<organism evidence="13">
    <name type="scientific">Culicoides sonorensis</name>
    <name type="common">Biting midge</name>
    <dbReference type="NCBI Taxonomy" id="179676"/>
    <lineage>
        <taxon>Eukaryota</taxon>
        <taxon>Metazoa</taxon>
        <taxon>Ecdysozoa</taxon>
        <taxon>Arthropoda</taxon>
        <taxon>Hexapoda</taxon>
        <taxon>Insecta</taxon>
        <taxon>Pterygota</taxon>
        <taxon>Neoptera</taxon>
        <taxon>Endopterygota</taxon>
        <taxon>Diptera</taxon>
        <taxon>Nematocera</taxon>
        <taxon>Chironomoidea</taxon>
        <taxon>Ceratopogonidae</taxon>
        <taxon>Ceratopogoninae</taxon>
        <taxon>Culicoides</taxon>
        <taxon>Monoculicoides</taxon>
    </lineage>
</organism>
<evidence type="ECO:0000256" key="8">
    <source>
        <dbReference type="ARBA" id="ARBA00073600"/>
    </source>
</evidence>